<organism evidence="4 5">
    <name type="scientific">Lapillicoccus jejuensis</name>
    <dbReference type="NCBI Taxonomy" id="402171"/>
    <lineage>
        <taxon>Bacteria</taxon>
        <taxon>Bacillati</taxon>
        <taxon>Actinomycetota</taxon>
        <taxon>Actinomycetes</taxon>
        <taxon>Micrococcales</taxon>
        <taxon>Intrasporangiaceae</taxon>
        <taxon>Lapillicoccus</taxon>
    </lineage>
</organism>
<dbReference type="CDD" id="cd06423">
    <property type="entry name" value="CESA_like"/>
    <property type="match status" value="1"/>
</dbReference>
<name>A0A542E205_9MICO</name>
<evidence type="ECO:0000313" key="5">
    <source>
        <dbReference type="Proteomes" id="UP000317893"/>
    </source>
</evidence>
<evidence type="ECO:0000256" key="3">
    <source>
        <dbReference type="ARBA" id="ARBA00022679"/>
    </source>
</evidence>
<dbReference type="Pfam" id="PF13641">
    <property type="entry name" value="Glyco_tranf_2_3"/>
    <property type="match status" value="1"/>
</dbReference>
<dbReference type="Proteomes" id="UP000317893">
    <property type="component" value="Unassembled WGS sequence"/>
</dbReference>
<dbReference type="InterPro" id="IPR029044">
    <property type="entry name" value="Nucleotide-diphossugar_trans"/>
</dbReference>
<dbReference type="OrthoDB" id="9797391at2"/>
<dbReference type="PANTHER" id="PTHR43630:SF1">
    <property type="entry name" value="POLY-BETA-1,6-N-ACETYL-D-GLUCOSAMINE SYNTHASE"/>
    <property type="match status" value="1"/>
</dbReference>
<dbReference type="GO" id="GO:0016757">
    <property type="term" value="F:glycosyltransferase activity"/>
    <property type="evidence" value="ECO:0007669"/>
    <property type="project" value="UniProtKB-KW"/>
</dbReference>
<comment type="similarity">
    <text evidence="1">Belongs to the glycosyltransferase 2 family.</text>
</comment>
<dbReference type="SUPFAM" id="SSF53448">
    <property type="entry name" value="Nucleotide-diphospho-sugar transferases"/>
    <property type="match status" value="1"/>
</dbReference>
<keyword evidence="3 4" id="KW-0808">Transferase</keyword>
<accession>A0A542E205</accession>
<keyword evidence="5" id="KW-1185">Reference proteome</keyword>
<dbReference type="Gene3D" id="3.90.550.10">
    <property type="entry name" value="Spore Coat Polysaccharide Biosynthesis Protein SpsA, Chain A"/>
    <property type="match status" value="1"/>
</dbReference>
<dbReference type="EMBL" id="VFMN01000001">
    <property type="protein sequence ID" value="TQJ09381.1"/>
    <property type="molecule type" value="Genomic_DNA"/>
</dbReference>
<evidence type="ECO:0000313" key="4">
    <source>
        <dbReference type="EMBL" id="TQJ09381.1"/>
    </source>
</evidence>
<sequence>MSTVMVVIPAHDEAGSIGETLTAVLAQERPADLVVVVPNGCTDDTAQVARDAAGDDPRVVVWELPRLAHRKSEALNRAWARFGDDHDYLVCLDGDTVLPPNAIGDWVAELDADATLGGSSSKFTMLGGDLLTRLQRAEFAKWTVSALDRGWTSVLAGTGCIIRGSALREVAARPDRQGPYSYDSTTEDFELTYRIRELGYRCQVSPTVRAYTDSMRTVRALWGQRMKWQVGTVEDLMTFGVGRRTALDWWQQVLGLAAAFVRVSFVLMMGVNLALGTLSWHWYWWLAPLVFVANDVKQSLRIPHRDRRDVLLAALLVPQEAFAWMRAAWFLVGWGAALRSRVTGVRVDRWALQYAAEGR</sequence>
<reference evidence="4 5" key="1">
    <citation type="submission" date="2019-06" db="EMBL/GenBank/DDBJ databases">
        <title>Sequencing the genomes of 1000 actinobacteria strains.</title>
        <authorList>
            <person name="Klenk H.-P."/>
        </authorList>
    </citation>
    <scope>NUCLEOTIDE SEQUENCE [LARGE SCALE GENOMIC DNA]</scope>
    <source>
        <strain evidence="4 5">DSM 18607</strain>
    </source>
</reference>
<proteinExistence type="inferred from homology"/>
<protein>
    <submittedName>
        <fullName evidence="4">Glycosyl transferase family 2</fullName>
    </submittedName>
</protein>
<dbReference type="RefSeq" id="WP_141848762.1">
    <property type="nucleotide sequence ID" value="NZ_BAAAPR010000014.1"/>
</dbReference>
<evidence type="ECO:0000256" key="2">
    <source>
        <dbReference type="ARBA" id="ARBA00022676"/>
    </source>
</evidence>
<evidence type="ECO:0000256" key="1">
    <source>
        <dbReference type="ARBA" id="ARBA00006739"/>
    </source>
</evidence>
<gene>
    <name evidence="4" type="ORF">FB458_2492</name>
</gene>
<dbReference type="PANTHER" id="PTHR43630">
    <property type="entry name" value="POLY-BETA-1,6-N-ACETYL-D-GLUCOSAMINE SYNTHASE"/>
    <property type="match status" value="1"/>
</dbReference>
<dbReference type="AlphaFoldDB" id="A0A542E205"/>
<comment type="caution">
    <text evidence="4">The sequence shown here is derived from an EMBL/GenBank/DDBJ whole genome shotgun (WGS) entry which is preliminary data.</text>
</comment>
<keyword evidence="2" id="KW-0328">Glycosyltransferase</keyword>